<protein>
    <submittedName>
        <fullName evidence="3">MerR family transcriptional regulator</fullName>
    </submittedName>
</protein>
<keyword evidence="1" id="KW-0238">DNA-binding</keyword>
<dbReference type="PANTHER" id="PTHR30204">
    <property type="entry name" value="REDOX-CYCLING DRUG-SENSING TRANSCRIPTIONAL ACTIVATOR SOXR"/>
    <property type="match status" value="1"/>
</dbReference>
<dbReference type="Pfam" id="PF13411">
    <property type="entry name" value="MerR_1"/>
    <property type="match status" value="1"/>
</dbReference>
<organism evidence="3 4">
    <name type="scientific">Amycolatopsis thermalba</name>
    <dbReference type="NCBI Taxonomy" id="944492"/>
    <lineage>
        <taxon>Bacteria</taxon>
        <taxon>Bacillati</taxon>
        <taxon>Actinomycetota</taxon>
        <taxon>Actinomycetes</taxon>
        <taxon>Pseudonocardiales</taxon>
        <taxon>Pseudonocardiaceae</taxon>
        <taxon>Amycolatopsis</taxon>
    </lineage>
</organism>
<keyword evidence="4" id="KW-1185">Reference proteome</keyword>
<dbReference type="PROSITE" id="PS50937">
    <property type="entry name" value="HTH_MERR_2"/>
    <property type="match status" value="1"/>
</dbReference>
<name>A0ABY4NXP4_9PSEU</name>
<dbReference type="PROSITE" id="PS00552">
    <property type="entry name" value="HTH_MERR_1"/>
    <property type="match status" value="1"/>
</dbReference>
<gene>
    <name evidence="3" type="ORF">L1857_19260</name>
</gene>
<dbReference type="PRINTS" id="PR00040">
    <property type="entry name" value="HTHMERR"/>
</dbReference>
<reference evidence="3" key="1">
    <citation type="submission" date="2022-01" db="EMBL/GenBank/DDBJ databases">
        <title>PSI-footprinting approach for the identification of protein synthesis inhibitor producers.</title>
        <authorList>
            <person name="Handel F."/>
            <person name="Kulik A."/>
            <person name="Wex K.W."/>
            <person name="Berscheid A."/>
            <person name="Saur J.S."/>
            <person name="Winkler A."/>
            <person name="Wibberg D."/>
            <person name="Kalinowski J."/>
            <person name="Broetz-Oesterhelt H."/>
            <person name="Mast Y."/>
        </authorList>
    </citation>
    <scope>NUCLEOTIDE SEQUENCE</scope>
    <source>
        <strain evidence="3">KNN 49.3e</strain>
    </source>
</reference>
<evidence type="ECO:0000313" key="3">
    <source>
        <dbReference type="EMBL" id="UQS24803.1"/>
    </source>
</evidence>
<dbReference type="RefSeq" id="WP_094005539.1">
    <property type="nucleotide sequence ID" value="NZ_CP091196.1"/>
</dbReference>
<evidence type="ECO:0000256" key="1">
    <source>
        <dbReference type="ARBA" id="ARBA00023125"/>
    </source>
</evidence>
<dbReference type="InterPro" id="IPR047057">
    <property type="entry name" value="MerR_fam"/>
</dbReference>
<sequence length="135" mass="15407">MQIGEVAERCGLSLRTIRHYEEVGLVRPDTRSRGGFRLYTAADLRRLRLIRQMKVLGFRLDEMRDLLSLLIPDATDAPAGQATEEERLDVLRDFSRTADHRCDELRARLDAAHDFLATLHECRTRLTAATTKVDG</sequence>
<dbReference type="Proteomes" id="UP000830158">
    <property type="component" value="Chromosome"/>
</dbReference>
<dbReference type="InterPro" id="IPR000551">
    <property type="entry name" value="MerR-type_HTH_dom"/>
</dbReference>
<dbReference type="SUPFAM" id="SSF46955">
    <property type="entry name" value="Putative DNA-binding domain"/>
    <property type="match status" value="1"/>
</dbReference>
<feature type="domain" description="HTH merR-type" evidence="2">
    <location>
        <begin position="1"/>
        <end position="69"/>
    </location>
</feature>
<dbReference type="EMBL" id="CP091196">
    <property type="protein sequence ID" value="UQS24803.1"/>
    <property type="molecule type" value="Genomic_DNA"/>
</dbReference>
<dbReference type="InterPro" id="IPR009061">
    <property type="entry name" value="DNA-bd_dom_put_sf"/>
</dbReference>
<dbReference type="PANTHER" id="PTHR30204:SF93">
    <property type="entry name" value="HTH MERR-TYPE DOMAIN-CONTAINING PROTEIN"/>
    <property type="match status" value="1"/>
</dbReference>
<dbReference type="SMART" id="SM00422">
    <property type="entry name" value="HTH_MERR"/>
    <property type="match status" value="1"/>
</dbReference>
<evidence type="ECO:0000313" key="4">
    <source>
        <dbReference type="Proteomes" id="UP000830158"/>
    </source>
</evidence>
<proteinExistence type="predicted"/>
<accession>A0ABY4NXP4</accession>
<dbReference type="Gene3D" id="1.10.1660.10">
    <property type="match status" value="1"/>
</dbReference>
<evidence type="ECO:0000259" key="2">
    <source>
        <dbReference type="PROSITE" id="PS50937"/>
    </source>
</evidence>